<accession>A0ABP9VEL2</accession>
<organism evidence="4 5">
    <name type="scientific">Deinococcus xinjiangensis</name>
    <dbReference type="NCBI Taxonomy" id="457454"/>
    <lineage>
        <taxon>Bacteria</taxon>
        <taxon>Thermotogati</taxon>
        <taxon>Deinococcota</taxon>
        <taxon>Deinococci</taxon>
        <taxon>Deinococcales</taxon>
        <taxon>Deinococcaceae</taxon>
        <taxon>Deinococcus</taxon>
    </lineage>
</organism>
<dbReference type="InterPro" id="IPR000182">
    <property type="entry name" value="GNAT_dom"/>
</dbReference>
<dbReference type="Gene3D" id="3.40.630.30">
    <property type="match status" value="1"/>
</dbReference>
<reference evidence="4 5" key="1">
    <citation type="submission" date="2024-02" db="EMBL/GenBank/DDBJ databases">
        <title>Deinococcus xinjiangensis NBRC 107630.</title>
        <authorList>
            <person name="Ichikawa N."/>
            <person name="Katano-Makiyama Y."/>
            <person name="Hidaka K."/>
        </authorList>
    </citation>
    <scope>NUCLEOTIDE SEQUENCE [LARGE SCALE GENOMIC DNA]</scope>
    <source>
        <strain evidence="4 5">NBRC 107630</strain>
    </source>
</reference>
<dbReference type="RefSeq" id="WP_353543035.1">
    <property type="nucleotide sequence ID" value="NZ_BAABRN010000036.1"/>
</dbReference>
<evidence type="ECO:0000313" key="4">
    <source>
        <dbReference type="EMBL" id="GAA5503061.1"/>
    </source>
</evidence>
<feature type="domain" description="N-acetyltransferase" evidence="3">
    <location>
        <begin position="1"/>
        <end position="149"/>
    </location>
</feature>
<dbReference type="Proteomes" id="UP001458946">
    <property type="component" value="Unassembled WGS sequence"/>
</dbReference>
<dbReference type="PROSITE" id="PS51186">
    <property type="entry name" value="GNAT"/>
    <property type="match status" value="1"/>
</dbReference>
<dbReference type="EMBL" id="BAABRN010000036">
    <property type="protein sequence ID" value="GAA5503061.1"/>
    <property type="molecule type" value="Genomic_DNA"/>
</dbReference>
<dbReference type="InterPro" id="IPR050832">
    <property type="entry name" value="Bact_Acetyltransf"/>
</dbReference>
<proteinExistence type="predicted"/>
<keyword evidence="2" id="KW-0012">Acyltransferase</keyword>
<evidence type="ECO:0000256" key="2">
    <source>
        <dbReference type="ARBA" id="ARBA00023315"/>
    </source>
</evidence>
<gene>
    <name evidence="4" type="ORF">Dxin01_02810</name>
</gene>
<name>A0ABP9VEL2_9DEIO</name>
<keyword evidence="1" id="KW-0808">Transferase</keyword>
<dbReference type="InterPro" id="IPR016181">
    <property type="entry name" value="Acyl_CoA_acyltransferase"/>
</dbReference>
<evidence type="ECO:0000259" key="3">
    <source>
        <dbReference type="PROSITE" id="PS51186"/>
    </source>
</evidence>
<protein>
    <recommendedName>
        <fullName evidence="3">N-acetyltransferase domain-containing protein</fullName>
    </recommendedName>
</protein>
<dbReference type="PANTHER" id="PTHR43877">
    <property type="entry name" value="AMINOALKYLPHOSPHONATE N-ACETYLTRANSFERASE-RELATED-RELATED"/>
    <property type="match status" value="1"/>
</dbReference>
<sequence>MVSKVLVATAQHLQERGQALWPPEVLTPERLLKHYPQETWRVAWENGQPVGTFCLLRADPFFWPDDPAGEAFYLHKLGVHPAAQGRGLAQKLLHFAVQETREAGRPWLKLDTASDRSKLRALYNDFGFEDVDERQVGAYYVVRMRMEILP</sequence>
<comment type="caution">
    <text evidence="4">The sequence shown here is derived from an EMBL/GenBank/DDBJ whole genome shotgun (WGS) entry which is preliminary data.</text>
</comment>
<dbReference type="SUPFAM" id="SSF55729">
    <property type="entry name" value="Acyl-CoA N-acyltransferases (Nat)"/>
    <property type="match status" value="1"/>
</dbReference>
<keyword evidence="5" id="KW-1185">Reference proteome</keyword>
<dbReference type="Pfam" id="PF00583">
    <property type="entry name" value="Acetyltransf_1"/>
    <property type="match status" value="1"/>
</dbReference>
<dbReference type="CDD" id="cd04301">
    <property type="entry name" value="NAT_SF"/>
    <property type="match status" value="1"/>
</dbReference>
<evidence type="ECO:0000313" key="5">
    <source>
        <dbReference type="Proteomes" id="UP001458946"/>
    </source>
</evidence>
<evidence type="ECO:0000256" key="1">
    <source>
        <dbReference type="ARBA" id="ARBA00022679"/>
    </source>
</evidence>